<gene>
    <name evidence="1" type="ORF">O6H91_07G124100</name>
</gene>
<comment type="caution">
    <text evidence="1">The sequence shown here is derived from an EMBL/GenBank/DDBJ whole genome shotgun (WGS) entry which is preliminary data.</text>
</comment>
<proteinExistence type="predicted"/>
<evidence type="ECO:0000313" key="1">
    <source>
        <dbReference type="EMBL" id="KAJ7550903.1"/>
    </source>
</evidence>
<sequence length="91" mass="10539">MSCILRLNYLFLLFLCRTIICKSQAARRCGWAHSQRIVIKSDEGWLLFTIEIISSSAGERNYDWLKLGKYSKPFQVFIVLALIPNSLDRVV</sequence>
<accession>A0ACC2D977</accession>
<protein>
    <submittedName>
        <fullName evidence="1">Uncharacterized protein</fullName>
    </submittedName>
</protein>
<name>A0ACC2D977_DIPCM</name>
<dbReference type="Proteomes" id="UP001162992">
    <property type="component" value="Chromosome 7"/>
</dbReference>
<dbReference type="EMBL" id="CM055098">
    <property type="protein sequence ID" value="KAJ7550903.1"/>
    <property type="molecule type" value="Genomic_DNA"/>
</dbReference>
<organism evidence="1 2">
    <name type="scientific">Diphasiastrum complanatum</name>
    <name type="common">Issler's clubmoss</name>
    <name type="synonym">Lycopodium complanatum</name>
    <dbReference type="NCBI Taxonomy" id="34168"/>
    <lineage>
        <taxon>Eukaryota</taxon>
        <taxon>Viridiplantae</taxon>
        <taxon>Streptophyta</taxon>
        <taxon>Embryophyta</taxon>
        <taxon>Tracheophyta</taxon>
        <taxon>Lycopodiopsida</taxon>
        <taxon>Lycopodiales</taxon>
        <taxon>Lycopodiaceae</taxon>
        <taxon>Lycopodioideae</taxon>
        <taxon>Diphasiastrum</taxon>
    </lineage>
</organism>
<evidence type="ECO:0000313" key="2">
    <source>
        <dbReference type="Proteomes" id="UP001162992"/>
    </source>
</evidence>
<keyword evidence="2" id="KW-1185">Reference proteome</keyword>
<reference evidence="2" key="1">
    <citation type="journal article" date="2024" name="Proc. Natl. Acad. Sci. U.S.A.">
        <title>Extraordinary preservation of gene collinearity over three hundred million years revealed in homosporous lycophytes.</title>
        <authorList>
            <person name="Li C."/>
            <person name="Wickell D."/>
            <person name="Kuo L.Y."/>
            <person name="Chen X."/>
            <person name="Nie B."/>
            <person name="Liao X."/>
            <person name="Peng D."/>
            <person name="Ji J."/>
            <person name="Jenkins J."/>
            <person name="Williams M."/>
            <person name="Shu S."/>
            <person name="Plott C."/>
            <person name="Barry K."/>
            <person name="Rajasekar S."/>
            <person name="Grimwood J."/>
            <person name="Han X."/>
            <person name="Sun S."/>
            <person name="Hou Z."/>
            <person name="He W."/>
            <person name="Dai G."/>
            <person name="Sun C."/>
            <person name="Schmutz J."/>
            <person name="Leebens-Mack J.H."/>
            <person name="Li F.W."/>
            <person name="Wang L."/>
        </authorList>
    </citation>
    <scope>NUCLEOTIDE SEQUENCE [LARGE SCALE GENOMIC DNA]</scope>
    <source>
        <strain evidence="2">cv. PW_Plant_1</strain>
    </source>
</reference>